<keyword evidence="2" id="KW-0812">Transmembrane</keyword>
<evidence type="ECO:0000313" key="3">
    <source>
        <dbReference type="EMBL" id="MVT26582.1"/>
    </source>
</evidence>
<feature type="compositionally biased region" description="Low complexity" evidence="1">
    <location>
        <begin position="55"/>
        <end position="99"/>
    </location>
</feature>
<protein>
    <submittedName>
        <fullName evidence="3">Uncharacterized protein</fullName>
    </submittedName>
</protein>
<evidence type="ECO:0000256" key="1">
    <source>
        <dbReference type="SAM" id="MobiDB-lite"/>
    </source>
</evidence>
<feature type="region of interest" description="Disordered" evidence="1">
    <location>
        <begin position="1"/>
        <end position="131"/>
    </location>
</feature>
<evidence type="ECO:0000256" key="2">
    <source>
        <dbReference type="SAM" id="Phobius"/>
    </source>
</evidence>
<keyword evidence="2" id="KW-1133">Transmembrane helix</keyword>
<dbReference type="AlphaFoldDB" id="A0A7K1UJT1"/>
<feature type="compositionally biased region" description="Pro residues" evidence="1">
    <location>
        <begin position="109"/>
        <end position="119"/>
    </location>
</feature>
<reference evidence="3 4" key="1">
    <citation type="submission" date="2019-12" db="EMBL/GenBank/DDBJ databases">
        <title>Nesterenkonia muleiensis sp. nov., a novel actinobacterium isolated from sap of Populus euphratica.</title>
        <authorList>
            <person name="Wang R."/>
        </authorList>
    </citation>
    <scope>NUCLEOTIDE SEQUENCE [LARGE SCALE GENOMIC DNA]</scope>
    <source>
        <strain evidence="3 4">F10</strain>
    </source>
</reference>
<keyword evidence="2" id="KW-0472">Membrane</keyword>
<proteinExistence type="predicted"/>
<gene>
    <name evidence="3" type="ORF">GNZ21_09470</name>
</gene>
<evidence type="ECO:0000313" key="4">
    <source>
        <dbReference type="Proteomes" id="UP000460157"/>
    </source>
</evidence>
<dbReference type="EMBL" id="WRPM01000068">
    <property type="protein sequence ID" value="MVT26582.1"/>
    <property type="molecule type" value="Genomic_DNA"/>
</dbReference>
<organism evidence="3 4">
    <name type="scientific">Nesterenkonia alkaliphila</name>
    <dbReference type="NCBI Taxonomy" id="1463631"/>
    <lineage>
        <taxon>Bacteria</taxon>
        <taxon>Bacillati</taxon>
        <taxon>Actinomycetota</taxon>
        <taxon>Actinomycetes</taxon>
        <taxon>Micrococcales</taxon>
        <taxon>Micrococcaceae</taxon>
        <taxon>Nesterenkonia</taxon>
    </lineage>
</organism>
<accession>A0A7K1UJT1</accession>
<feature type="compositionally biased region" description="Low complexity" evidence="1">
    <location>
        <begin position="24"/>
        <end position="47"/>
    </location>
</feature>
<name>A0A7K1UJT1_9MICC</name>
<sequence length="477" mass="52359">MSQPPQDPGQPQGGPPEGQPPQHPGAYPAQHQQPGQHPQQPGYAQQPGPHPAQPPYGGQPQGQYPQQGQAQGPQYPQQPGWQQAPQGGQYSQQPPQQGYPGAGGGQPPGGYPPQQPPYYPEQNPQGGGKKKSALPWVIGVLAVLVIGGGVAALLWFLLGDDETQETLEAEQTNHLLLSSEDLSGIGLSFLLVESESFDRTDIGGEWDQAWSEIDDDLDTFMQEWESTSAEVRQTLDEFEIDYNEACFDAIDQLATNSDIYDDAAQEPYSGAVLVAGDEFEAEGVVVSILSYEEGQQVERHLETLLDGCAGDEIRYVQDGFGVSQEIAAVDYQGFTGFRQTHALEFNLNEISLPDSLPENLPEELPVDDPQAQAEYQQWLQEYQQARAEYQQIRPELEAQMRRELDMICADLEFETGLGCQDQASSDYWFATMDHGNNIVTVMMTTTQGGDFSGTLTEDDFYAVLDAQLDNLSEGLED</sequence>
<feature type="compositionally biased region" description="Pro residues" evidence="1">
    <location>
        <begin position="1"/>
        <end position="23"/>
    </location>
</feature>
<dbReference type="Proteomes" id="UP000460157">
    <property type="component" value="Unassembled WGS sequence"/>
</dbReference>
<keyword evidence="4" id="KW-1185">Reference proteome</keyword>
<dbReference type="RefSeq" id="WP_157323617.1">
    <property type="nucleotide sequence ID" value="NZ_BMFX01000002.1"/>
</dbReference>
<comment type="caution">
    <text evidence="3">The sequence shown here is derived from an EMBL/GenBank/DDBJ whole genome shotgun (WGS) entry which is preliminary data.</text>
</comment>
<feature type="transmembrane region" description="Helical" evidence="2">
    <location>
        <begin position="133"/>
        <end position="158"/>
    </location>
</feature>